<evidence type="ECO:0000313" key="4">
    <source>
        <dbReference type="Proteomes" id="UP000741013"/>
    </source>
</evidence>
<dbReference type="Gene3D" id="2.60.120.260">
    <property type="entry name" value="Galactose-binding domain-like"/>
    <property type="match status" value="1"/>
</dbReference>
<organism evidence="3 4">
    <name type="scientific">Amycolatopsis magusensis</name>
    <dbReference type="NCBI Taxonomy" id="882444"/>
    <lineage>
        <taxon>Bacteria</taxon>
        <taxon>Bacillati</taxon>
        <taxon>Actinomycetota</taxon>
        <taxon>Actinomycetes</taxon>
        <taxon>Pseudonocardiales</taxon>
        <taxon>Pseudonocardiaceae</taxon>
        <taxon>Amycolatopsis</taxon>
    </lineage>
</organism>
<evidence type="ECO:0000313" key="3">
    <source>
        <dbReference type="EMBL" id="MBP2185382.1"/>
    </source>
</evidence>
<dbReference type="Pfam" id="PF14606">
    <property type="entry name" value="Lipase_GDSL_3"/>
    <property type="match status" value="1"/>
</dbReference>
<dbReference type="InterPro" id="IPR036514">
    <property type="entry name" value="SGNH_hydro_sf"/>
</dbReference>
<dbReference type="RefSeq" id="WP_209668276.1">
    <property type="nucleotide sequence ID" value="NZ_JAGGMS010000001.1"/>
</dbReference>
<gene>
    <name evidence="3" type="ORF">JOM49_006908</name>
</gene>
<dbReference type="EMBL" id="JAGGMS010000001">
    <property type="protein sequence ID" value="MBP2185382.1"/>
    <property type="molecule type" value="Genomic_DNA"/>
</dbReference>
<proteinExistence type="predicted"/>
<dbReference type="Gene3D" id="3.40.50.1110">
    <property type="entry name" value="SGNH hydrolase"/>
    <property type="match status" value="1"/>
</dbReference>
<name>A0ABS4Q144_9PSEU</name>
<sequence length="389" mass="42203">MITTPLTAELVHGAVNLELVDRGVRPHRLPRLVRERFADQQLKLMEAQPSGVRVAFVTTARSVSLEVHATRVTYQGIKRARGALDFVIDGAFHGSHVLAQGDFTELNLGTGTSRFTPGESDHVLVEDLAAGEKTVEIWLPHNEQIDLVALHTDEPVRPAPPTGPVWLHHGSSVSHGSNATSPTRIWPVVAARRAGVQLRNLGFGGSALVDPFMARVMRDTDADFISVKLGLNVVNLDGMRLRIFVPAIHGFLDTIRDGHPTTPLLLISPLYCAIHENTPGPGAFDPATFGTGTVKFIATGDPDDVKNGRLTLEVVRQALEEVFASRSSDANLHHLDGRTLYSAADAQRHPLPDDLHPDTDTHLLIGERFSEFVFGAQGVVSGLANRHNA</sequence>
<dbReference type="InterPro" id="IPR013830">
    <property type="entry name" value="SGNH_hydro"/>
</dbReference>
<evidence type="ECO:0000259" key="2">
    <source>
        <dbReference type="Pfam" id="PF21181"/>
    </source>
</evidence>
<feature type="domain" description="SGNH hydrolase-type esterase" evidence="1">
    <location>
        <begin position="169"/>
        <end position="268"/>
    </location>
</feature>
<accession>A0ABS4Q144</accession>
<feature type="domain" description="SsfX3-like N-terminal" evidence="2">
    <location>
        <begin position="12"/>
        <end position="145"/>
    </location>
</feature>
<dbReference type="Proteomes" id="UP000741013">
    <property type="component" value="Unassembled WGS sequence"/>
</dbReference>
<protein>
    <recommendedName>
        <fullName evidence="5">GDSL-like Lipase/Acylhydrolase family protein</fullName>
    </recommendedName>
</protein>
<comment type="caution">
    <text evidence="3">The sequence shown here is derived from an EMBL/GenBank/DDBJ whole genome shotgun (WGS) entry which is preliminary data.</text>
</comment>
<reference evidence="3 4" key="1">
    <citation type="submission" date="2021-03" db="EMBL/GenBank/DDBJ databases">
        <title>Sequencing the genomes of 1000 actinobacteria strains.</title>
        <authorList>
            <person name="Klenk H.-P."/>
        </authorList>
    </citation>
    <scope>NUCLEOTIDE SEQUENCE [LARGE SCALE GENOMIC DNA]</scope>
    <source>
        <strain evidence="3 4">DSM 45510</strain>
    </source>
</reference>
<evidence type="ECO:0008006" key="5">
    <source>
        <dbReference type="Google" id="ProtNLM"/>
    </source>
</evidence>
<dbReference type="Pfam" id="PF21181">
    <property type="entry name" value="SsfX3_N"/>
    <property type="match status" value="1"/>
</dbReference>
<dbReference type="SUPFAM" id="SSF52266">
    <property type="entry name" value="SGNH hydrolase"/>
    <property type="match status" value="1"/>
</dbReference>
<keyword evidence="4" id="KW-1185">Reference proteome</keyword>
<evidence type="ECO:0000259" key="1">
    <source>
        <dbReference type="Pfam" id="PF14606"/>
    </source>
</evidence>
<dbReference type="InterPro" id="IPR048977">
    <property type="entry name" value="SsfX3-like_N"/>
</dbReference>